<dbReference type="SUPFAM" id="SSF53335">
    <property type="entry name" value="S-adenosyl-L-methionine-dependent methyltransferases"/>
    <property type="match status" value="1"/>
</dbReference>
<dbReference type="InterPro" id="IPR029063">
    <property type="entry name" value="SAM-dependent_MTases_sf"/>
</dbReference>
<name>L0DZK6_THIND</name>
<evidence type="ECO:0000313" key="2">
    <source>
        <dbReference type="EMBL" id="AGA34375.1"/>
    </source>
</evidence>
<dbReference type="HOGENOM" id="CLU_094035_1_0_6"/>
<dbReference type="EMBL" id="CP003989">
    <property type="protein sequence ID" value="AGA34375.1"/>
    <property type="molecule type" value="Genomic_DNA"/>
</dbReference>
<dbReference type="InterPro" id="IPR013217">
    <property type="entry name" value="Methyltransf_12"/>
</dbReference>
<organism evidence="2 3">
    <name type="scientific">Thioalkalivibrio nitratireducens (strain DSM 14787 / UNIQEM 213 / ALEN2)</name>
    <dbReference type="NCBI Taxonomy" id="1255043"/>
    <lineage>
        <taxon>Bacteria</taxon>
        <taxon>Pseudomonadati</taxon>
        <taxon>Pseudomonadota</taxon>
        <taxon>Gammaproteobacteria</taxon>
        <taxon>Chromatiales</taxon>
        <taxon>Ectothiorhodospiraceae</taxon>
        <taxon>Thioalkalivibrio</taxon>
    </lineage>
</organism>
<dbReference type="PANTHER" id="PTHR43861">
    <property type="entry name" value="TRANS-ACONITATE 2-METHYLTRANSFERASE-RELATED"/>
    <property type="match status" value="1"/>
</dbReference>
<keyword evidence="2" id="KW-0808">Transferase</keyword>
<keyword evidence="2" id="KW-0489">Methyltransferase</keyword>
<dbReference type="CDD" id="cd02440">
    <property type="entry name" value="AdoMet_MTases"/>
    <property type="match status" value="1"/>
</dbReference>
<dbReference type="eggNOG" id="COG2227">
    <property type="taxonomic scope" value="Bacteria"/>
</dbReference>
<proteinExistence type="predicted"/>
<dbReference type="Pfam" id="PF08242">
    <property type="entry name" value="Methyltransf_12"/>
    <property type="match status" value="1"/>
</dbReference>
<dbReference type="Proteomes" id="UP000010809">
    <property type="component" value="Chromosome"/>
</dbReference>
<dbReference type="PANTHER" id="PTHR43861:SF1">
    <property type="entry name" value="TRANS-ACONITATE 2-METHYLTRANSFERASE"/>
    <property type="match status" value="1"/>
</dbReference>
<dbReference type="STRING" id="1255043.TVNIR_2737"/>
<keyword evidence="3" id="KW-1185">Reference proteome</keyword>
<dbReference type="OrthoDB" id="9765084at2"/>
<feature type="domain" description="Methyltransferase type 12" evidence="1">
    <location>
        <begin position="33"/>
        <end position="130"/>
    </location>
</feature>
<dbReference type="AlphaFoldDB" id="L0DZK6"/>
<gene>
    <name evidence="2" type="primary">ubiG [C]</name>
    <name evidence="2" type="ordered locus">TVNIR_2737</name>
</gene>
<dbReference type="GO" id="GO:0008168">
    <property type="term" value="F:methyltransferase activity"/>
    <property type="evidence" value="ECO:0007669"/>
    <property type="project" value="UniProtKB-KW"/>
</dbReference>
<evidence type="ECO:0000259" key="1">
    <source>
        <dbReference type="Pfam" id="PF08242"/>
    </source>
</evidence>
<evidence type="ECO:0000313" key="3">
    <source>
        <dbReference type="Proteomes" id="UP000010809"/>
    </source>
</evidence>
<dbReference type="KEGG" id="tni:TVNIR_2737"/>
<dbReference type="Gene3D" id="3.40.50.150">
    <property type="entry name" value="Vaccinia Virus protein VP39"/>
    <property type="match status" value="1"/>
</dbReference>
<reference evidence="2" key="1">
    <citation type="submission" date="2015-12" db="EMBL/GenBank/DDBJ databases">
        <authorList>
            <person name="Tikhonova T.V."/>
            <person name="Pavlov A.R."/>
            <person name="Beletsky A.V."/>
            <person name="Mardanov A.V."/>
            <person name="Sorokin D.Y."/>
            <person name="Ravin N.V."/>
            <person name="Popov V.O."/>
        </authorList>
    </citation>
    <scope>NUCLEOTIDE SEQUENCE</scope>
    <source>
        <strain evidence="2">DSM 14787</strain>
    </source>
</reference>
<dbReference type="PATRIC" id="fig|1255043.3.peg.2762"/>
<sequence>MIRSLIYDTLILRLTSCWYAEVLRRVPEGAALLDVGIGTAGALLANADRVKRKCLRVTGIDTDGDYIDRARRRLRKSPLADRVGVRLESVYDHQGGPYDAVYFSASFMLLPEPERALRHCRALLNPGGRIFFTQTIQQQRVRWMEILKPMLKRVTSIDFGRVTYEDEFKAQVRAAGLEVEEFTILARHGSRASCIAVAMPANRHRE</sequence>
<protein>
    <submittedName>
        <fullName evidence="2">Methyltransferase type 12</fullName>
    </submittedName>
</protein>
<dbReference type="GO" id="GO:0032259">
    <property type="term" value="P:methylation"/>
    <property type="evidence" value="ECO:0007669"/>
    <property type="project" value="UniProtKB-KW"/>
</dbReference>
<accession>L0DZK6</accession>